<feature type="region of interest" description="Disordered" evidence="1">
    <location>
        <begin position="1"/>
        <end position="67"/>
    </location>
</feature>
<reference evidence="2 3" key="1">
    <citation type="submission" date="2014-09" db="EMBL/GenBank/DDBJ databases">
        <authorList>
            <person name="Magalhaes I.L.F."/>
            <person name="Oliveira U."/>
            <person name="Santos F.R."/>
            <person name="Vidigal T.H.D.A."/>
            <person name="Brescovit A.D."/>
            <person name="Santos A.J."/>
        </authorList>
    </citation>
    <scope>NUCLEOTIDE SEQUENCE [LARGE SCALE GENOMIC DNA]</scope>
</reference>
<dbReference type="Gene3D" id="6.10.280.10">
    <property type="entry name" value="Mediator complex, subunit Med21"/>
    <property type="match status" value="1"/>
</dbReference>
<feature type="compositionally biased region" description="Low complexity" evidence="1">
    <location>
        <begin position="31"/>
        <end position="50"/>
    </location>
</feature>
<dbReference type="AlphaFoldDB" id="A0A0P1BK85"/>
<proteinExistence type="predicted"/>
<organism evidence="2 3">
    <name type="scientific">Ceraceosorus bombacis</name>
    <dbReference type="NCBI Taxonomy" id="401625"/>
    <lineage>
        <taxon>Eukaryota</taxon>
        <taxon>Fungi</taxon>
        <taxon>Dikarya</taxon>
        <taxon>Basidiomycota</taxon>
        <taxon>Ustilaginomycotina</taxon>
        <taxon>Exobasidiomycetes</taxon>
        <taxon>Ceraceosorales</taxon>
        <taxon>Ceraceosoraceae</taxon>
        <taxon>Ceraceosorus</taxon>
    </lineage>
</organism>
<dbReference type="OrthoDB" id="10436412at2759"/>
<evidence type="ECO:0000256" key="1">
    <source>
        <dbReference type="SAM" id="MobiDB-lite"/>
    </source>
</evidence>
<evidence type="ECO:0008006" key="4">
    <source>
        <dbReference type="Google" id="ProtNLM"/>
    </source>
</evidence>
<protein>
    <recommendedName>
        <fullName evidence="4">Mediator of RNA polymerase II transcription subunit 21</fullName>
    </recommendedName>
</protein>
<evidence type="ECO:0000313" key="3">
    <source>
        <dbReference type="Proteomes" id="UP000054845"/>
    </source>
</evidence>
<evidence type="ECO:0000313" key="2">
    <source>
        <dbReference type="EMBL" id="CEH16171.1"/>
    </source>
</evidence>
<name>A0A0P1BK85_9BASI</name>
<feature type="compositionally biased region" description="Pro residues" evidence="1">
    <location>
        <begin position="51"/>
        <end position="61"/>
    </location>
</feature>
<sequence length="228" mass="24021">MSADEVQPRAAEGQESQAGQRQDAPAPAPAPASAAPPASASASAPTSTQTPTPPPPPPPAPASRQDPLTTLERTLALMLKIATASISYIPGHSLPVELDARIGVSAAPHHVGEHRVGPQAMSESVDELQEDLVEAAQRFKECLDSHAMQQLVAGSGGSGASEDEEEEVDKARDGQQLAELDAEMRLANEHFARVTLAADEQLQQQKRLLQHLSRQHAAARAELARQAA</sequence>
<keyword evidence="3" id="KW-1185">Reference proteome</keyword>
<feature type="region of interest" description="Disordered" evidence="1">
    <location>
        <begin position="152"/>
        <end position="173"/>
    </location>
</feature>
<accession>A0A0P1BK85</accession>
<dbReference type="EMBL" id="CCYA01000278">
    <property type="protein sequence ID" value="CEH16171.1"/>
    <property type="molecule type" value="Genomic_DNA"/>
</dbReference>
<dbReference type="Proteomes" id="UP000054845">
    <property type="component" value="Unassembled WGS sequence"/>
</dbReference>